<dbReference type="STRING" id="436010.A0A166JE73"/>
<dbReference type="SUPFAM" id="SSF69340">
    <property type="entry name" value="C-terminal domain of adenylylcyclase associated protein"/>
    <property type="match status" value="1"/>
</dbReference>
<evidence type="ECO:0000313" key="7">
    <source>
        <dbReference type="EMBL" id="KZP20767.1"/>
    </source>
</evidence>
<dbReference type="OrthoDB" id="77251at2759"/>
<dbReference type="GO" id="GO:0019933">
    <property type="term" value="P:cAMP-mediated signaling"/>
    <property type="evidence" value="ECO:0007669"/>
    <property type="project" value="TreeGrafter"/>
</dbReference>
<dbReference type="Pfam" id="PF08603">
    <property type="entry name" value="CAP_C"/>
    <property type="match status" value="1"/>
</dbReference>
<feature type="region of interest" description="Disordered" evidence="5">
    <location>
        <begin position="314"/>
        <end position="360"/>
    </location>
</feature>
<evidence type="ECO:0000259" key="6">
    <source>
        <dbReference type="PROSITE" id="PS51329"/>
    </source>
</evidence>
<dbReference type="FunFam" id="1.25.40.330:FF:000001">
    <property type="entry name" value="Adenylyl cyclase-associated protein"/>
    <property type="match status" value="1"/>
</dbReference>
<dbReference type="SMART" id="SM00673">
    <property type="entry name" value="CARP"/>
    <property type="match status" value="2"/>
</dbReference>
<comment type="function">
    <text evidence="2">The N-terminal domain binds to adenylyl cyclase, thereby enabling adenylyl cyclase to be activated by upstream regulatory signals, such as Ras. The C-terminal domain is required for normal cellular morphology and growth control.</text>
</comment>
<dbReference type="Pfam" id="PF01213">
    <property type="entry name" value="CAP_N-CM"/>
    <property type="match status" value="1"/>
</dbReference>
<dbReference type="InterPro" id="IPR036222">
    <property type="entry name" value="CAP_N_sf"/>
</dbReference>
<dbReference type="InterPro" id="IPR036223">
    <property type="entry name" value="CAP_C_sf"/>
</dbReference>
<protein>
    <recommendedName>
        <fullName evidence="3 4">Adenylyl cyclase-associated protein</fullName>
    </recommendedName>
</protein>
<dbReference type="Gene3D" id="1.25.40.330">
    <property type="entry name" value="Adenylate cyclase-associated CAP, N-terminal domain"/>
    <property type="match status" value="1"/>
</dbReference>
<proteinExistence type="inferred from homology"/>
<feature type="compositionally biased region" description="Low complexity" evidence="5">
    <location>
        <begin position="282"/>
        <end position="291"/>
    </location>
</feature>
<dbReference type="InterPro" id="IPR018106">
    <property type="entry name" value="CAP_CS_N"/>
</dbReference>
<dbReference type="GO" id="GO:0007015">
    <property type="term" value="P:actin filament organization"/>
    <property type="evidence" value="ECO:0007669"/>
    <property type="project" value="TreeGrafter"/>
</dbReference>
<evidence type="ECO:0000256" key="1">
    <source>
        <dbReference type="ARBA" id="ARBA00007659"/>
    </source>
</evidence>
<dbReference type="PANTHER" id="PTHR10652">
    <property type="entry name" value="ADENYLYL CYCLASE-ASSOCIATED PROTEIN"/>
    <property type="match status" value="1"/>
</dbReference>
<dbReference type="InterPro" id="IPR013912">
    <property type="entry name" value="Adenylate_cyclase-assoc_CAP_C"/>
</dbReference>
<dbReference type="AlphaFoldDB" id="A0A166JE73"/>
<dbReference type="Pfam" id="PF21938">
    <property type="entry name" value="CAP_N"/>
    <property type="match status" value="1"/>
</dbReference>
<comment type="similarity">
    <text evidence="1 4">Belongs to the CAP family.</text>
</comment>
<reference evidence="7 8" key="1">
    <citation type="journal article" date="2016" name="Mol. Biol. Evol.">
        <title>Comparative Genomics of Early-Diverging Mushroom-Forming Fungi Provides Insights into the Origins of Lignocellulose Decay Capabilities.</title>
        <authorList>
            <person name="Nagy L.G."/>
            <person name="Riley R."/>
            <person name="Tritt A."/>
            <person name="Adam C."/>
            <person name="Daum C."/>
            <person name="Floudas D."/>
            <person name="Sun H."/>
            <person name="Yadav J.S."/>
            <person name="Pangilinan J."/>
            <person name="Larsson K.H."/>
            <person name="Matsuura K."/>
            <person name="Barry K."/>
            <person name="Labutti K."/>
            <person name="Kuo R."/>
            <person name="Ohm R.A."/>
            <person name="Bhattacharya S.S."/>
            <person name="Shirouzu T."/>
            <person name="Yoshinaga Y."/>
            <person name="Martin F.M."/>
            <person name="Grigoriev I.V."/>
            <person name="Hibbett D.S."/>
        </authorList>
    </citation>
    <scope>NUCLEOTIDE SEQUENCE [LARGE SCALE GENOMIC DNA]</scope>
    <source>
        <strain evidence="7 8">CBS 109695</strain>
    </source>
</reference>
<feature type="region of interest" description="Disordered" evidence="5">
    <location>
        <begin position="23"/>
        <end position="80"/>
    </location>
</feature>
<keyword evidence="8" id="KW-1185">Reference proteome</keyword>
<dbReference type="InterPro" id="IPR016098">
    <property type="entry name" value="CAP/MinC_C"/>
</dbReference>
<name>A0A166JE73_9AGAM</name>
<dbReference type="PANTHER" id="PTHR10652:SF0">
    <property type="entry name" value="ADENYLYL CYCLASE-ASSOCIATED PROTEIN"/>
    <property type="match status" value="1"/>
</dbReference>
<feature type="compositionally biased region" description="Polar residues" evidence="5">
    <location>
        <begin position="335"/>
        <end position="344"/>
    </location>
</feature>
<dbReference type="InterPro" id="IPR013992">
    <property type="entry name" value="Adenylate_cyclase-assoc_CAP_N"/>
</dbReference>
<gene>
    <name evidence="7" type="ORF">FIBSPDRAFT_826466</name>
</gene>
<dbReference type="GO" id="GO:0003779">
    <property type="term" value="F:actin binding"/>
    <property type="evidence" value="ECO:0007669"/>
    <property type="project" value="InterPro"/>
</dbReference>
<organism evidence="7 8">
    <name type="scientific">Athelia psychrophila</name>
    <dbReference type="NCBI Taxonomy" id="1759441"/>
    <lineage>
        <taxon>Eukaryota</taxon>
        <taxon>Fungi</taxon>
        <taxon>Dikarya</taxon>
        <taxon>Basidiomycota</taxon>
        <taxon>Agaricomycotina</taxon>
        <taxon>Agaricomycetes</taxon>
        <taxon>Agaricomycetidae</taxon>
        <taxon>Atheliales</taxon>
        <taxon>Atheliaceae</taxon>
        <taxon>Athelia</taxon>
    </lineage>
</organism>
<feature type="domain" description="C-CAP/cofactor C-like" evidence="6">
    <location>
        <begin position="362"/>
        <end position="499"/>
    </location>
</feature>
<evidence type="ECO:0000256" key="4">
    <source>
        <dbReference type="RuleBase" id="RU000647"/>
    </source>
</evidence>
<dbReference type="Gene3D" id="2.160.20.70">
    <property type="match status" value="1"/>
</dbReference>
<dbReference type="EMBL" id="KV417552">
    <property type="protein sequence ID" value="KZP20767.1"/>
    <property type="molecule type" value="Genomic_DNA"/>
</dbReference>
<dbReference type="InterPro" id="IPR001837">
    <property type="entry name" value="Adenylate_cyclase-assoc_CAP"/>
</dbReference>
<feature type="compositionally biased region" description="Pro residues" evidence="5">
    <location>
        <begin position="54"/>
        <end position="73"/>
    </location>
</feature>
<feature type="region of interest" description="Disordered" evidence="5">
    <location>
        <begin position="259"/>
        <end position="292"/>
    </location>
</feature>
<dbReference type="GO" id="GO:0005737">
    <property type="term" value="C:cytoplasm"/>
    <property type="evidence" value="ECO:0007669"/>
    <property type="project" value="TreeGrafter"/>
</dbReference>
<evidence type="ECO:0000256" key="3">
    <source>
        <dbReference type="ARBA" id="ARBA00072052"/>
    </source>
</evidence>
<dbReference type="Proteomes" id="UP000076532">
    <property type="component" value="Unassembled WGS sequence"/>
</dbReference>
<feature type="compositionally biased region" description="Pro residues" evidence="5">
    <location>
        <begin position="267"/>
        <end position="281"/>
    </location>
</feature>
<dbReference type="PROSITE" id="PS51329">
    <property type="entry name" value="C_CAP_COFACTOR_C"/>
    <property type="match status" value="1"/>
</dbReference>
<accession>A0A166JE73</accession>
<dbReference type="InterPro" id="IPR053950">
    <property type="entry name" value="CAP_N"/>
</dbReference>
<dbReference type="GO" id="GO:0008179">
    <property type="term" value="F:adenylate cyclase binding"/>
    <property type="evidence" value="ECO:0007669"/>
    <property type="project" value="TreeGrafter"/>
</dbReference>
<feature type="compositionally biased region" description="Basic and acidic residues" evidence="5">
    <location>
        <begin position="23"/>
        <end position="32"/>
    </location>
</feature>
<dbReference type="InterPro" id="IPR006599">
    <property type="entry name" value="CARP_motif"/>
</dbReference>
<dbReference type="SUPFAM" id="SSF101278">
    <property type="entry name" value="N-terminal domain of adenylylcyclase associated protein, CAP"/>
    <property type="match status" value="1"/>
</dbReference>
<evidence type="ECO:0000256" key="2">
    <source>
        <dbReference type="ARBA" id="ARBA00054756"/>
    </source>
</evidence>
<dbReference type="PROSITE" id="PS01088">
    <property type="entry name" value="CAP_1"/>
    <property type="match status" value="1"/>
</dbReference>
<evidence type="ECO:0000256" key="5">
    <source>
        <dbReference type="SAM" id="MobiDB-lite"/>
    </source>
</evidence>
<dbReference type="InterPro" id="IPR017901">
    <property type="entry name" value="C-CAP_CF_C-like"/>
</dbReference>
<evidence type="ECO:0000313" key="8">
    <source>
        <dbReference type="Proteomes" id="UP000076532"/>
    </source>
</evidence>
<sequence length="521" mass="55417">MSQGGLHSLATVMKRLEAATSRLEDLADDQARRTSSTSPTISMDRAPPTVATPAPGPPPSAPLPPPRALPAAPPSTTVEVPRSVTAYDQAVITEKFQPFLELTKGMRGPLVEQAKLLATLFADLRSFILMASACKKPDKAVMGPLIDPLVKNINAIAEMKQLGHKERIWANHLAAIADAAPTAGWITIEPTTVPFIEDIKQSVEYYGNRIIKEFKEKDPKHAPWVRGLYSVIDAMKVYVKEYHTTGLIWNPKGMATSQYNASAPAAGGPPPPPPPPPPPAGIPSSGSQAPADGAGAVFAQLNKGEAVTQGLRKVDKSEMTHKNPSLRASSVVPDRSSSPLSPSTGKKPLRPSKPQALAGKKPAKFALEGAVWAIDNQEDVQSLVVDQAQLNQSVSLFGCKNSTIIIKGKVNAVTLVNCKKTSVLVESVISQVSVTNSPSFTIQITGSAPMIQLDSTDSGQIYLSKESLHTEITTAKCSSINVSLPVVGEEDGVFEEQAVPEMLRTVIKDGKLVTVVVEHVG</sequence>